<dbReference type="PANTHER" id="PTHR33498:SF1">
    <property type="entry name" value="TRANSPOSASE FOR INSERTION SEQUENCE ELEMENT IS1557"/>
    <property type="match status" value="1"/>
</dbReference>
<dbReference type="InterPro" id="IPR029261">
    <property type="entry name" value="Transposase_Znf"/>
</dbReference>
<reference evidence="4" key="1">
    <citation type="journal article" date="2019" name="Int. J. Syst. Evol. Microbiol.">
        <title>The Global Catalogue of Microorganisms (GCM) 10K type strain sequencing project: providing services to taxonomists for standard genome sequencing and annotation.</title>
        <authorList>
            <consortium name="The Broad Institute Genomics Platform"/>
            <consortium name="The Broad Institute Genome Sequencing Center for Infectious Disease"/>
            <person name="Wu L."/>
            <person name="Ma J."/>
        </authorList>
    </citation>
    <scope>NUCLEOTIDE SEQUENCE [LARGE SCALE GENOMIC DNA]</scope>
    <source>
        <strain evidence="4">JCM 4788</strain>
    </source>
</reference>
<proteinExistence type="predicted"/>
<name>A0ABP3IXV9_9ACTN</name>
<feature type="region of interest" description="Disordered" evidence="1">
    <location>
        <begin position="108"/>
        <end position="139"/>
    </location>
</feature>
<feature type="compositionally biased region" description="Polar residues" evidence="1">
    <location>
        <begin position="115"/>
        <end position="126"/>
    </location>
</feature>
<evidence type="ECO:0000313" key="4">
    <source>
        <dbReference type="Proteomes" id="UP001500879"/>
    </source>
</evidence>
<dbReference type="EMBL" id="BAAABX010000068">
    <property type="protein sequence ID" value="GAA0432194.1"/>
    <property type="molecule type" value="Genomic_DNA"/>
</dbReference>
<gene>
    <name evidence="3" type="ORF">GCM10010357_62230</name>
</gene>
<feature type="domain" description="Transposase IS204/IS1001/IS1096/IS1165 zinc-finger" evidence="2">
    <location>
        <begin position="42"/>
        <end position="85"/>
    </location>
</feature>
<comment type="caution">
    <text evidence="3">The sequence shown here is derived from an EMBL/GenBank/DDBJ whole genome shotgun (WGS) entry which is preliminary data.</text>
</comment>
<sequence length="139" mass="14823">MGDHGSELLKVLFPHLAEVVVTGVVRVGRSVRISARCSALTAWCPGCGTPSARVHSRYGRRLADAAVAGQETAIDLEVRRFFCDHADCGKKTFAEQVEHLTLRALNGAGPESRRSQTGGICSTTSPKGWRRPSPGIAPA</sequence>
<dbReference type="Pfam" id="PF14690">
    <property type="entry name" value="Zn_ribbon_ISL3"/>
    <property type="match status" value="1"/>
</dbReference>
<evidence type="ECO:0000259" key="2">
    <source>
        <dbReference type="Pfam" id="PF14690"/>
    </source>
</evidence>
<evidence type="ECO:0000256" key="1">
    <source>
        <dbReference type="SAM" id="MobiDB-lite"/>
    </source>
</evidence>
<dbReference type="Proteomes" id="UP001500879">
    <property type="component" value="Unassembled WGS sequence"/>
</dbReference>
<accession>A0ABP3IXV9</accession>
<dbReference type="InterPro" id="IPR047951">
    <property type="entry name" value="Transpos_ISL3"/>
</dbReference>
<dbReference type="PANTHER" id="PTHR33498">
    <property type="entry name" value="TRANSPOSASE FOR INSERTION SEQUENCE ELEMENT IS1557"/>
    <property type="match status" value="1"/>
</dbReference>
<evidence type="ECO:0000313" key="3">
    <source>
        <dbReference type="EMBL" id="GAA0432194.1"/>
    </source>
</evidence>
<keyword evidence="4" id="KW-1185">Reference proteome</keyword>
<protein>
    <recommendedName>
        <fullName evidence="2">Transposase IS204/IS1001/IS1096/IS1165 zinc-finger domain-containing protein</fullName>
    </recommendedName>
</protein>
<organism evidence="3 4">
    <name type="scientific">Streptomyces luteireticuli</name>
    <dbReference type="NCBI Taxonomy" id="173858"/>
    <lineage>
        <taxon>Bacteria</taxon>
        <taxon>Bacillati</taxon>
        <taxon>Actinomycetota</taxon>
        <taxon>Actinomycetes</taxon>
        <taxon>Kitasatosporales</taxon>
        <taxon>Streptomycetaceae</taxon>
        <taxon>Streptomyces</taxon>
    </lineage>
</organism>